<evidence type="ECO:0000256" key="9">
    <source>
        <dbReference type="ARBA" id="ARBA00060189"/>
    </source>
</evidence>
<evidence type="ECO:0000256" key="3">
    <source>
        <dbReference type="ARBA" id="ARBA00023002"/>
    </source>
</evidence>
<name>A0A4Z2BS95_9TELE</name>
<evidence type="ECO:0000256" key="2">
    <source>
        <dbReference type="ARBA" id="ARBA00013048"/>
    </source>
</evidence>
<feature type="domain" description="Aldehyde dehydrogenase" evidence="12">
    <location>
        <begin position="36"/>
        <end position="497"/>
    </location>
</feature>
<dbReference type="GO" id="GO:0006574">
    <property type="term" value="P:L-valine catabolic process"/>
    <property type="evidence" value="ECO:0007669"/>
    <property type="project" value="TreeGrafter"/>
</dbReference>
<dbReference type="EC" id="1.2.1.27" evidence="2"/>
<dbReference type="FunFam" id="3.40.309.10:FF:000002">
    <property type="entry name" value="Methylmalonate-semialdehyde dehydrogenase (Acylating)"/>
    <property type="match status" value="1"/>
</dbReference>
<comment type="catalytic activity">
    <reaction evidence="7">
        <text>(S)-2-methyl-3-oxopropanoate + NAD(+) + CoA + H2O = propanoyl-CoA + hydrogencarbonate + NADH + H(+)</text>
        <dbReference type="Rhea" id="RHEA:76627"/>
        <dbReference type="ChEBI" id="CHEBI:15377"/>
        <dbReference type="ChEBI" id="CHEBI:15378"/>
        <dbReference type="ChEBI" id="CHEBI:17544"/>
        <dbReference type="ChEBI" id="CHEBI:57287"/>
        <dbReference type="ChEBI" id="CHEBI:57392"/>
        <dbReference type="ChEBI" id="CHEBI:57540"/>
        <dbReference type="ChEBI" id="CHEBI:57945"/>
        <dbReference type="ChEBI" id="CHEBI:62413"/>
    </reaction>
    <physiologicalReaction direction="left-to-right" evidence="7">
        <dbReference type="Rhea" id="RHEA:76628"/>
    </physiologicalReaction>
</comment>
<dbReference type="PANTHER" id="PTHR43866">
    <property type="entry name" value="MALONATE-SEMIALDEHYDE DEHYDROGENASE"/>
    <property type="match status" value="1"/>
</dbReference>
<protein>
    <recommendedName>
        <fullName evidence="10">Methylmalonate-semialdehyde/malonate-semialdehyde dehydrogenase [acylating], mitochondrial</fullName>
        <ecNumber evidence="2">1.2.1.27</ecNumber>
    </recommendedName>
    <alternativeName>
        <fullName evidence="11">Aldehyde dehydrogenase family 6 member A1</fullName>
    </alternativeName>
</protein>
<dbReference type="InterPro" id="IPR016163">
    <property type="entry name" value="Ald_DH_C"/>
</dbReference>
<dbReference type="FunFam" id="3.40.605.10:FF:000003">
    <property type="entry name" value="Methylmalonate-semialdehyde dehydrogenase [acylating]"/>
    <property type="match status" value="1"/>
</dbReference>
<dbReference type="SUPFAM" id="SSF53720">
    <property type="entry name" value="ALDH-like"/>
    <property type="match status" value="1"/>
</dbReference>
<organism evidence="13 14">
    <name type="scientific">Takifugu bimaculatus</name>
    <dbReference type="NCBI Taxonomy" id="433685"/>
    <lineage>
        <taxon>Eukaryota</taxon>
        <taxon>Metazoa</taxon>
        <taxon>Chordata</taxon>
        <taxon>Craniata</taxon>
        <taxon>Vertebrata</taxon>
        <taxon>Euteleostomi</taxon>
        <taxon>Actinopterygii</taxon>
        <taxon>Neopterygii</taxon>
        <taxon>Teleostei</taxon>
        <taxon>Neoteleostei</taxon>
        <taxon>Acanthomorphata</taxon>
        <taxon>Eupercaria</taxon>
        <taxon>Tetraodontiformes</taxon>
        <taxon>Tetradontoidea</taxon>
        <taxon>Tetraodontidae</taxon>
        <taxon>Takifugu</taxon>
    </lineage>
</organism>
<dbReference type="GO" id="GO:0005739">
    <property type="term" value="C:mitochondrion"/>
    <property type="evidence" value="ECO:0007669"/>
    <property type="project" value="TreeGrafter"/>
</dbReference>
<evidence type="ECO:0000256" key="8">
    <source>
        <dbReference type="ARBA" id="ARBA00052297"/>
    </source>
</evidence>
<keyword evidence="14" id="KW-1185">Reference proteome</keyword>
<evidence type="ECO:0000256" key="11">
    <source>
        <dbReference type="ARBA" id="ARBA00082579"/>
    </source>
</evidence>
<dbReference type="InterPro" id="IPR016162">
    <property type="entry name" value="Ald_DH_N"/>
</dbReference>
<dbReference type="NCBIfam" id="TIGR01722">
    <property type="entry name" value="MMSDH"/>
    <property type="match status" value="1"/>
</dbReference>
<evidence type="ECO:0000313" key="13">
    <source>
        <dbReference type="EMBL" id="TNM95114.1"/>
    </source>
</evidence>
<dbReference type="AlphaFoldDB" id="A0A4Z2BS95"/>
<comment type="catalytic activity">
    <reaction evidence="8">
        <text>(R)-2-methyl-3-oxopropanoate + NAD(+) + CoA + H2O = propanoyl-CoA + hydrogencarbonate + NADH + H(+)</text>
        <dbReference type="Rhea" id="RHEA:76623"/>
        <dbReference type="ChEBI" id="CHEBI:15377"/>
        <dbReference type="ChEBI" id="CHEBI:15378"/>
        <dbReference type="ChEBI" id="CHEBI:17544"/>
        <dbReference type="ChEBI" id="CHEBI:57287"/>
        <dbReference type="ChEBI" id="CHEBI:57392"/>
        <dbReference type="ChEBI" id="CHEBI:57540"/>
        <dbReference type="ChEBI" id="CHEBI:57945"/>
        <dbReference type="ChEBI" id="CHEBI:141212"/>
    </reaction>
    <physiologicalReaction direction="left-to-right" evidence="8">
        <dbReference type="Rhea" id="RHEA:76624"/>
    </physiologicalReaction>
</comment>
<dbReference type="CDD" id="cd07085">
    <property type="entry name" value="ALDH_F6_MMSDH"/>
    <property type="match status" value="1"/>
</dbReference>
<comment type="function">
    <text evidence="9">Malonate and methylmalonate semialdehyde dehydrogenase involved in the catabolism of valine, thymine, and compounds catabolized by way of beta-alanine, including uracil and cytidine.</text>
</comment>
<dbReference type="InterPro" id="IPR016161">
    <property type="entry name" value="Ald_DH/histidinol_DH"/>
</dbReference>
<dbReference type="PANTHER" id="PTHR43866:SF3">
    <property type="entry name" value="METHYLMALONATE-SEMIALDEHYDE DEHYDROGENASE [ACYLATING], MITOCHONDRIAL"/>
    <property type="match status" value="1"/>
</dbReference>
<accession>A0A4Z2BS95</accession>
<evidence type="ECO:0000256" key="6">
    <source>
        <dbReference type="ARBA" id="ARBA00048821"/>
    </source>
</evidence>
<dbReference type="GO" id="GO:0004491">
    <property type="term" value="F:methylmalonate-semialdehyde dehydrogenase (acylating, NAD) activity"/>
    <property type="evidence" value="ECO:0007669"/>
    <property type="project" value="UniProtKB-EC"/>
</dbReference>
<dbReference type="Pfam" id="PF00171">
    <property type="entry name" value="Aldedh"/>
    <property type="match status" value="1"/>
</dbReference>
<evidence type="ECO:0000256" key="5">
    <source>
        <dbReference type="ARBA" id="ARBA00047644"/>
    </source>
</evidence>
<sequence length="520" mass="56442">MAALIRSVLIKKVAHRLGRCYSSSVPTTKLFIDGKFVESSTSEWLDIHNPATNEVVGRVPKATQEEMLAAVDSCSRAFHSWSETSILSRQQIFLRYQQLIKDNIKELAKTITLEQGKTLADAEGDVFRGLQVVEHACSITSLMLGETLPSITKDMDTYTYRLPIGVCAGIAPFNYPAMIPLWMFPIGMVCGNTYLMKPSERVPGCTMLLGKMLQDAGAPDGTLNIIHGQHAAVNFICDHPAIKAISFVGSNSAGEYIYERGSKNGKRVQSNMGAKNHGVVMPDANKENTINQLVGAAFGAAGQRCMALSTAIFVGESRNWLPELVERSRSAARDQPGADVGPLISPQAKERVECLIQSGVEEGAKVLLDGRNVKVKGYENGNFVGPTILSKVTPNMTCYKEEIFGPVLVVLEADSLDEAISIINQNPYGNGTAIFTTNGATARKYTHEVDVGQIGVNVPIPVPLPMFSFTGSRGSFRGDTNFYGKQGIQFYTQIKTVTSQWKAEDATVTSPAVTMPTMGR</sequence>
<dbReference type="InterPro" id="IPR010061">
    <property type="entry name" value="MeMal-semiAld_DH"/>
</dbReference>
<comment type="catalytic activity">
    <reaction evidence="6">
        <text>3-oxopropanoate + NAD(+) + CoA + H2O = hydrogencarbonate + acetyl-CoA + NADH + H(+)</text>
        <dbReference type="Rhea" id="RHEA:76615"/>
        <dbReference type="ChEBI" id="CHEBI:15377"/>
        <dbReference type="ChEBI" id="CHEBI:15378"/>
        <dbReference type="ChEBI" id="CHEBI:17544"/>
        <dbReference type="ChEBI" id="CHEBI:33190"/>
        <dbReference type="ChEBI" id="CHEBI:57287"/>
        <dbReference type="ChEBI" id="CHEBI:57288"/>
        <dbReference type="ChEBI" id="CHEBI:57540"/>
        <dbReference type="ChEBI" id="CHEBI:57945"/>
        <dbReference type="EC" id="1.2.1.27"/>
    </reaction>
    <physiologicalReaction direction="left-to-right" evidence="6">
        <dbReference type="Rhea" id="RHEA:76616"/>
    </physiologicalReaction>
</comment>
<evidence type="ECO:0000256" key="4">
    <source>
        <dbReference type="ARBA" id="ARBA00023027"/>
    </source>
</evidence>
<gene>
    <name evidence="13" type="ORF">fugu_017873</name>
</gene>
<dbReference type="InterPro" id="IPR016160">
    <property type="entry name" value="Ald_DH_CS_CYS"/>
</dbReference>
<dbReference type="GO" id="GO:0006210">
    <property type="term" value="P:thymine catabolic process"/>
    <property type="evidence" value="ECO:0007669"/>
    <property type="project" value="TreeGrafter"/>
</dbReference>
<keyword evidence="3" id="KW-0560">Oxidoreductase</keyword>
<comment type="catalytic activity">
    <reaction evidence="5">
        <text>2-methyl-3-oxopropanoate + NAD(+) + CoA + H2O = propanoyl-CoA + hydrogencarbonate + NADH + H(+)</text>
        <dbReference type="Rhea" id="RHEA:20804"/>
        <dbReference type="ChEBI" id="CHEBI:15377"/>
        <dbReference type="ChEBI" id="CHEBI:15378"/>
        <dbReference type="ChEBI" id="CHEBI:17544"/>
        <dbReference type="ChEBI" id="CHEBI:57287"/>
        <dbReference type="ChEBI" id="CHEBI:57392"/>
        <dbReference type="ChEBI" id="CHEBI:57540"/>
        <dbReference type="ChEBI" id="CHEBI:57700"/>
        <dbReference type="ChEBI" id="CHEBI:57945"/>
        <dbReference type="EC" id="1.2.1.27"/>
    </reaction>
    <physiologicalReaction direction="left-to-right" evidence="5">
        <dbReference type="Rhea" id="RHEA:20805"/>
    </physiologicalReaction>
</comment>
<dbReference type="Gene3D" id="3.40.605.10">
    <property type="entry name" value="Aldehyde Dehydrogenase, Chain A, domain 1"/>
    <property type="match status" value="1"/>
</dbReference>
<evidence type="ECO:0000256" key="1">
    <source>
        <dbReference type="ARBA" id="ARBA00009986"/>
    </source>
</evidence>
<evidence type="ECO:0000256" key="7">
    <source>
        <dbReference type="ARBA" id="ARBA00052083"/>
    </source>
</evidence>
<dbReference type="PROSITE" id="PS00070">
    <property type="entry name" value="ALDEHYDE_DEHYDR_CYS"/>
    <property type="match status" value="1"/>
</dbReference>
<dbReference type="InterPro" id="IPR015590">
    <property type="entry name" value="Aldehyde_DH_dom"/>
</dbReference>
<proteinExistence type="inferred from homology"/>
<dbReference type="Gene3D" id="3.40.309.10">
    <property type="entry name" value="Aldehyde Dehydrogenase, Chain A, domain 2"/>
    <property type="match status" value="1"/>
</dbReference>
<comment type="caution">
    <text evidence="13">The sequence shown here is derived from an EMBL/GenBank/DDBJ whole genome shotgun (WGS) entry which is preliminary data.</text>
</comment>
<evidence type="ECO:0000313" key="14">
    <source>
        <dbReference type="Proteomes" id="UP000516260"/>
    </source>
</evidence>
<evidence type="ECO:0000259" key="12">
    <source>
        <dbReference type="Pfam" id="PF00171"/>
    </source>
</evidence>
<keyword evidence="4" id="KW-0520">NAD</keyword>
<comment type="similarity">
    <text evidence="1">Belongs to the aldehyde dehydrogenase family.</text>
</comment>
<reference evidence="13 14" key="1">
    <citation type="submission" date="2019-04" db="EMBL/GenBank/DDBJ databases">
        <title>The sequence and de novo assembly of Takifugu bimaculatus genome using PacBio and Hi-C technologies.</title>
        <authorList>
            <person name="Xu P."/>
            <person name="Liu B."/>
            <person name="Zhou Z."/>
        </authorList>
    </citation>
    <scope>NUCLEOTIDE SEQUENCE [LARGE SCALE GENOMIC DNA]</scope>
    <source>
        <strain evidence="13">TB-2018</strain>
        <tissue evidence="13">Muscle</tissue>
    </source>
</reference>
<dbReference type="Proteomes" id="UP000516260">
    <property type="component" value="Chromosome 19"/>
</dbReference>
<evidence type="ECO:0000256" key="10">
    <source>
        <dbReference type="ARBA" id="ARBA00070713"/>
    </source>
</evidence>
<dbReference type="EMBL" id="SWLE01000011">
    <property type="protein sequence ID" value="TNM95114.1"/>
    <property type="molecule type" value="Genomic_DNA"/>
</dbReference>